<reference evidence="8" key="2">
    <citation type="submission" date="2013-04" db="EMBL/GenBank/DDBJ databases">
        <title>Non-Hybrid, Finished Microbial Genome Assemblies from Long-Read SMRT Sequencing Data.</title>
        <authorList>
            <person name="Klammer A."/>
            <person name="Drake J."/>
            <person name="Heiner C."/>
            <person name="Clum A."/>
            <person name="Copeland A."/>
            <person name="Huddleston J."/>
            <person name="Eichler E."/>
            <person name="Turner S.W."/>
        </authorList>
    </citation>
    <scope>NUCLEOTIDE SEQUENCE</scope>
    <source>
        <strain evidence="8">DSM 1279</strain>
    </source>
</reference>
<dbReference type="SMART" id="SM00382">
    <property type="entry name" value="AAA"/>
    <property type="match status" value="1"/>
</dbReference>
<keyword evidence="9" id="KW-1185">Reference proteome</keyword>
<dbReference type="STRING" id="504728.K649_00895"/>
<reference evidence="8 10" key="3">
    <citation type="submission" date="2013-04" db="EMBL/GenBank/DDBJ databases">
        <authorList>
            <person name="Chin J."/>
            <person name="Alexander D.H."/>
            <person name="Marks P."/>
            <person name="Korlach J."/>
            <person name="Clum A."/>
            <person name="Copeland A."/>
        </authorList>
    </citation>
    <scope>NUCLEOTIDE SEQUENCE [LARGE SCALE GENOMIC DNA]</scope>
    <source>
        <strain evidence="10">ATCC 35948 / DSM 1279 / VKM B-1258 / 21</strain>
        <strain evidence="8">DSM 1279</strain>
    </source>
</reference>
<evidence type="ECO:0000256" key="1">
    <source>
        <dbReference type="ARBA" id="ARBA00005417"/>
    </source>
</evidence>
<dbReference type="NCBIfam" id="TIGR01189">
    <property type="entry name" value="ccmA"/>
    <property type="match status" value="1"/>
</dbReference>
<keyword evidence="4" id="KW-0201">Cytochrome c-type biogenesis</keyword>
<comment type="similarity">
    <text evidence="1">Belongs to the ABC transporter superfamily.</text>
</comment>
<gene>
    <name evidence="7" type="ordered locus">Mrub_0256</name>
    <name evidence="8" type="ORF">K649_00895</name>
</gene>
<dbReference type="InterPro" id="IPR050763">
    <property type="entry name" value="ABC_transporter_ATP-binding"/>
</dbReference>
<accession>D3PLD8</accession>
<dbReference type="InterPro" id="IPR003439">
    <property type="entry name" value="ABC_transporter-like_ATP-bd"/>
</dbReference>
<dbReference type="EMBL" id="CP005385">
    <property type="protein sequence ID" value="AGK03489.1"/>
    <property type="molecule type" value="Genomic_DNA"/>
</dbReference>
<keyword evidence="5" id="KW-0067">ATP-binding</keyword>
<dbReference type="CDD" id="cd03230">
    <property type="entry name" value="ABC_DR_subfamily_A"/>
    <property type="match status" value="1"/>
</dbReference>
<dbReference type="Proteomes" id="UP000006655">
    <property type="component" value="Chromosome"/>
</dbReference>
<dbReference type="PATRIC" id="fig|504728.9.peg.188"/>
<dbReference type="PROSITE" id="PS00211">
    <property type="entry name" value="ABC_TRANSPORTER_1"/>
    <property type="match status" value="1"/>
</dbReference>
<evidence type="ECO:0000313" key="10">
    <source>
        <dbReference type="Proteomes" id="UP000013026"/>
    </source>
</evidence>
<organism evidence="8 10">
    <name type="scientific">Meiothermus ruber (strain ATCC 35948 / DSM 1279 / VKM B-1258 / 21)</name>
    <name type="common">Thermus ruber</name>
    <dbReference type="NCBI Taxonomy" id="504728"/>
    <lineage>
        <taxon>Bacteria</taxon>
        <taxon>Thermotogati</taxon>
        <taxon>Deinococcota</taxon>
        <taxon>Deinococci</taxon>
        <taxon>Thermales</taxon>
        <taxon>Thermaceae</taxon>
        <taxon>Meiothermus</taxon>
    </lineage>
</organism>
<dbReference type="GO" id="GO:0022857">
    <property type="term" value="F:transmembrane transporter activity"/>
    <property type="evidence" value="ECO:0007669"/>
    <property type="project" value="InterPro"/>
</dbReference>
<dbReference type="InterPro" id="IPR005895">
    <property type="entry name" value="ABC_transptr_haem_export_CcmA"/>
</dbReference>
<evidence type="ECO:0000313" key="7">
    <source>
        <dbReference type="EMBL" id="ADD27034.1"/>
    </source>
</evidence>
<dbReference type="GO" id="GO:0005524">
    <property type="term" value="F:ATP binding"/>
    <property type="evidence" value="ECO:0007669"/>
    <property type="project" value="UniProtKB-KW"/>
</dbReference>
<dbReference type="eggNOG" id="COG1131">
    <property type="taxonomic scope" value="Bacteria"/>
</dbReference>
<protein>
    <submittedName>
        <fullName evidence="8">Heme exporter protein CcmA</fullName>
    </submittedName>
</protein>
<dbReference type="GO" id="GO:0017004">
    <property type="term" value="P:cytochrome complex assembly"/>
    <property type="evidence" value="ECO:0007669"/>
    <property type="project" value="UniProtKB-KW"/>
</dbReference>
<dbReference type="InterPro" id="IPR027417">
    <property type="entry name" value="P-loop_NTPase"/>
</dbReference>
<evidence type="ECO:0000259" key="6">
    <source>
        <dbReference type="PROSITE" id="PS50893"/>
    </source>
</evidence>
<proteinExistence type="inferred from homology"/>
<dbReference type="Proteomes" id="UP000013026">
    <property type="component" value="Chromosome"/>
</dbReference>
<dbReference type="InterPro" id="IPR003593">
    <property type="entry name" value="AAA+_ATPase"/>
</dbReference>
<dbReference type="InterPro" id="IPR017871">
    <property type="entry name" value="ABC_transporter-like_CS"/>
</dbReference>
<keyword evidence="2" id="KW-0813">Transport</keyword>
<dbReference type="AlphaFoldDB" id="D3PLD8"/>
<dbReference type="KEGG" id="mrb:Mrub_0256"/>
<dbReference type="Gene3D" id="3.40.50.300">
    <property type="entry name" value="P-loop containing nucleotide triphosphate hydrolases"/>
    <property type="match status" value="1"/>
</dbReference>
<evidence type="ECO:0000256" key="2">
    <source>
        <dbReference type="ARBA" id="ARBA00022448"/>
    </source>
</evidence>
<evidence type="ECO:0000256" key="3">
    <source>
        <dbReference type="ARBA" id="ARBA00022741"/>
    </source>
</evidence>
<dbReference type="PROSITE" id="PS50893">
    <property type="entry name" value="ABC_TRANSPORTER_2"/>
    <property type="match status" value="1"/>
</dbReference>
<evidence type="ECO:0000313" key="9">
    <source>
        <dbReference type="Proteomes" id="UP000006655"/>
    </source>
</evidence>
<dbReference type="EMBL" id="CP001743">
    <property type="protein sequence ID" value="ADD27034.1"/>
    <property type="molecule type" value="Genomic_DNA"/>
</dbReference>
<evidence type="ECO:0000256" key="4">
    <source>
        <dbReference type="ARBA" id="ARBA00022748"/>
    </source>
</evidence>
<reference evidence="7 9" key="1">
    <citation type="journal article" date="2010" name="Stand. Genomic Sci.">
        <title>Complete genome sequence of Meiothermus ruber type strain (21).</title>
        <authorList>
            <person name="Tindall B.J."/>
            <person name="Sikorski J."/>
            <person name="Lucas S."/>
            <person name="Goltsman E."/>
            <person name="Copeland A."/>
            <person name="Glavina Del Rio T."/>
            <person name="Nolan M."/>
            <person name="Tice H."/>
            <person name="Cheng J.F."/>
            <person name="Han C."/>
            <person name="Pitluck S."/>
            <person name="Liolios K."/>
            <person name="Ivanova N."/>
            <person name="Mavromatis K."/>
            <person name="Ovchinnikova G."/>
            <person name="Pati A."/>
            <person name="Fahnrich R."/>
            <person name="Goodwin L."/>
            <person name="Chen A."/>
            <person name="Palaniappan K."/>
            <person name="Land M."/>
            <person name="Hauser L."/>
            <person name="Chang Y.J."/>
            <person name="Jeffries C.D."/>
            <person name="Rohde M."/>
            <person name="Goker M."/>
            <person name="Woyke T."/>
            <person name="Bristow J."/>
            <person name="Eisen J.A."/>
            <person name="Markowitz V."/>
            <person name="Hugenholtz P."/>
            <person name="Kyrpides N.C."/>
            <person name="Klenk H.P."/>
            <person name="Lapidus A."/>
        </authorList>
    </citation>
    <scope>NUCLEOTIDE SEQUENCE [LARGE SCALE GENOMIC DNA]</scope>
    <source>
        <strain evidence="9">ATCC 35948 / DSM 1279 / VKM B-1258 / 21</strain>
        <strain evidence="7">DSM 1279</strain>
    </source>
</reference>
<dbReference type="SUPFAM" id="SSF52540">
    <property type="entry name" value="P-loop containing nucleoside triphosphate hydrolases"/>
    <property type="match status" value="1"/>
</dbReference>
<name>D3PLD8_MEIRD</name>
<evidence type="ECO:0000256" key="5">
    <source>
        <dbReference type="ARBA" id="ARBA00022840"/>
    </source>
</evidence>
<dbReference type="Pfam" id="PF00005">
    <property type="entry name" value="ABC_tran"/>
    <property type="match status" value="1"/>
</dbReference>
<keyword evidence="3" id="KW-0547">Nucleotide-binding</keyword>
<evidence type="ECO:0000313" key="8">
    <source>
        <dbReference type="EMBL" id="AGK03489.1"/>
    </source>
</evidence>
<dbReference type="RefSeq" id="WP_013012553.1">
    <property type="nucleotide sequence ID" value="NC_013946.1"/>
</dbReference>
<dbReference type="PANTHER" id="PTHR42711:SF5">
    <property type="entry name" value="ABC TRANSPORTER ATP-BINDING PROTEIN NATA"/>
    <property type="match status" value="1"/>
</dbReference>
<sequence>MISVTQISRRFGPLVALNNVSLEVRPGEVFGLLGPNGAGKTTLIRILSGVLLPSAGQAQVAGLDVTRFPEQVKAAIGYATQEASVYRDLTVRENLEFRARLYLKAQAVPQAVETTLQRFGLQDFAHRLAGALSGGWRQRLALAQAVVHGPRVVFLDEPTTGLDPVSRRIIWDLIHQEAARGAVVLVTTHYMDEAERCHRLALLFGGQVVAQGTPHELEQLALQQARVAYCETDLPLQRIRALPGVLDAWPSGRGVRLILEQQASLSLPLQTVYPNLEDVFIILTRRQGGAA</sequence>
<dbReference type="PANTHER" id="PTHR42711">
    <property type="entry name" value="ABC TRANSPORTER ATP-BINDING PROTEIN"/>
    <property type="match status" value="1"/>
</dbReference>
<dbReference type="KEGG" id="mre:K649_00895"/>
<dbReference type="OrthoDB" id="24472at2"/>
<dbReference type="GO" id="GO:0016887">
    <property type="term" value="F:ATP hydrolysis activity"/>
    <property type="evidence" value="ECO:0007669"/>
    <property type="project" value="InterPro"/>
</dbReference>
<feature type="domain" description="ABC transporter" evidence="6">
    <location>
        <begin position="2"/>
        <end position="230"/>
    </location>
</feature>